<dbReference type="OrthoDB" id="64893at2759"/>
<accession>A0A0K2T0Y6</accession>
<dbReference type="Pfam" id="PF03067">
    <property type="entry name" value="LPMO_10"/>
    <property type="match status" value="1"/>
</dbReference>
<sequence>MFGYKVTLFFSIFCREFSPIYGHGRLMEPPSRASMWRVGYNSPVDENDNQGYCGGFGVQFNRNNGKCGICGDPWDVFPRPHEAPDGIYANGIITKTYTQGSLIPIIVDLSANHRGHFIFKICPNNNIFEDPSQSCLDKYPLKTGPATLRYKVKEGLHGLILLYVRLPSRLSCTQCILQWTYVGGNNWGVCSNGTSGMGCGDQEHFRSCADIRIIPSKLAIILNEYLEERDQMDEVYHDKDYFEDEEDQETLEALNSIGNDDHKRKMRQKLLGMLLDRMKELIATNETQEDNESEIDAPQMAIYPPSPTHIEEKRLTNRH</sequence>
<proteinExistence type="predicted"/>
<dbReference type="InterPro" id="IPR004302">
    <property type="entry name" value="Cellulose/chitin-bd_N"/>
</dbReference>
<evidence type="ECO:0000313" key="3">
    <source>
        <dbReference type="EMBL" id="CDW19262.1"/>
    </source>
</evidence>
<evidence type="ECO:0000256" key="1">
    <source>
        <dbReference type="SAM" id="MobiDB-lite"/>
    </source>
</evidence>
<protein>
    <submittedName>
        <fullName evidence="3">Putative LOC100159027 [Acyrthosiphon pisum]</fullName>
    </submittedName>
</protein>
<name>A0A0K2T0Y6_LEPSM</name>
<dbReference type="PANTHER" id="PTHR21113:SF4">
    <property type="entry name" value="CHITIN-BINDING TYPE-4 DOMAIN-CONTAINING PROTEIN"/>
    <property type="match status" value="1"/>
</dbReference>
<dbReference type="AlphaFoldDB" id="A0A0K2T0Y6"/>
<dbReference type="PANTHER" id="PTHR21113">
    <property type="entry name" value="AGAP001705-PA"/>
    <property type="match status" value="1"/>
</dbReference>
<feature type="domain" description="Chitin-binding type-4" evidence="2">
    <location>
        <begin position="23"/>
        <end position="211"/>
    </location>
</feature>
<feature type="region of interest" description="Disordered" evidence="1">
    <location>
        <begin position="286"/>
        <end position="319"/>
    </location>
</feature>
<evidence type="ECO:0000259" key="2">
    <source>
        <dbReference type="Pfam" id="PF03067"/>
    </source>
</evidence>
<organism evidence="3">
    <name type="scientific">Lepeophtheirus salmonis</name>
    <name type="common">Salmon louse</name>
    <name type="synonym">Caligus salmonis</name>
    <dbReference type="NCBI Taxonomy" id="72036"/>
    <lineage>
        <taxon>Eukaryota</taxon>
        <taxon>Metazoa</taxon>
        <taxon>Ecdysozoa</taxon>
        <taxon>Arthropoda</taxon>
        <taxon>Crustacea</taxon>
        <taxon>Multicrustacea</taxon>
        <taxon>Hexanauplia</taxon>
        <taxon>Copepoda</taxon>
        <taxon>Siphonostomatoida</taxon>
        <taxon>Caligidae</taxon>
        <taxon>Lepeophtheirus</taxon>
    </lineage>
</organism>
<reference evidence="3" key="1">
    <citation type="submission" date="2014-05" db="EMBL/GenBank/DDBJ databases">
        <authorList>
            <person name="Chronopoulou M."/>
        </authorList>
    </citation>
    <scope>NUCLEOTIDE SEQUENCE</scope>
    <source>
        <tissue evidence="3">Whole organism</tissue>
    </source>
</reference>
<feature type="compositionally biased region" description="Basic and acidic residues" evidence="1">
    <location>
        <begin position="309"/>
        <end position="319"/>
    </location>
</feature>
<dbReference type="EMBL" id="HACA01001901">
    <property type="protein sequence ID" value="CDW19262.1"/>
    <property type="molecule type" value="Transcribed_RNA"/>
</dbReference>